<dbReference type="AlphaFoldDB" id="A0AAE6EU73"/>
<reference evidence="1 2" key="1">
    <citation type="submission" date="2019-03" db="EMBL/GenBank/DDBJ databases">
        <title>Complete genome assembly of MDR B. fragilis.</title>
        <authorList>
            <person name="Sydenham T.V."/>
            <person name="Hasman H."/>
            <person name="Justesen U.S."/>
        </authorList>
    </citation>
    <scope>NUCLEOTIDE SEQUENCE [LARGE SCALE GENOMIC DNA]</scope>
    <source>
        <strain evidence="1 2">DCMSKEJBY0001B</strain>
    </source>
</reference>
<dbReference type="RefSeq" id="WP_005805868.1">
    <property type="nucleotide sequence ID" value="NZ_CP036546.1"/>
</dbReference>
<protein>
    <submittedName>
        <fullName evidence="1">Uncharacterized protein</fullName>
    </submittedName>
</protein>
<proteinExistence type="predicted"/>
<name>A0AAE6EU73_BACFG</name>
<evidence type="ECO:0000313" key="2">
    <source>
        <dbReference type="Proteomes" id="UP000036847"/>
    </source>
</evidence>
<dbReference type="Proteomes" id="UP000036847">
    <property type="component" value="Chromosome"/>
</dbReference>
<evidence type="ECO:0000313" key="1">
    <source>
        <dbReference type="EMBL" id="QCQ46056.1"/>
    </source>
</evidence>
<dbReference type="EMBL" id="CP036546">
    <property type="protein sequence ID" value="QCQ46056.1"/>
    <property type="molecule type" value="Genomic_DNA"/>
</dbReference>
<sequence length="86" mass="9975">MEVIIESILCRWNEDVTEAFFKLLNVCLLSCGETNLRKAITELRETDPSIDKNFAFGYGAAHLWVHQRPNDSPKQQLPNRLIIVRF</sequence>
<organism evidence="1 2">
    <name type="scientific">Bacteroides fragilis</name>
    <dbReference type="NCBI Taxonomy" id="817"/>
    <lineage>
        <taxon>Bacteria</taxon>
        <taxon>Pseudomonadati</taxon>
        <taxon>Bacteroidota</taxon>
        <taxon>Bacteroidia</taxon>
        <taxon>Bacteroidales</taxon>
        <taxon>Bacteroidaceae</taxon>
        <taxon>Bacteroides</taxon>
    </lineage>
</organism>
<accession>A0AAE6EU73</accession>
<gene>
    <name evidence="1" type="ORF">EC80_014930</name>
</gene>